<dbReference type="Proteomes" id="UP000325577">
    <property type="component" value="Linkage Group LG3"/>
</dbReference>
<sequence>MSQYSPQSPFEFTLEEVEIEEVDTDYDQNQPPQEDYEILVVEEEEEEEANNHCLLIPPPDEKSFCEKNLTMKSHAASSSSVPSKERIPLEPPSRSVFALRPRVLSMEDAASPASVSSMKRPFKNSIEGDDSQRKKTKKNEDMVLNDGRDDENPRSDPSKPLFQGFPYEENEDYEDEIAILKGILDYYSKNGIYPFANSSVLHDFINNSLNVNVCPLQLENKILELREKYMKIVEKEGGEPKFLEPCDQEAFHLLKKIWGTESKHVDNLNEFNGEERQKSLGAGQEPDLAMYPFLKDSLQFGNKSVPVVQESIVKVGLGMIGNSKAKELNEKWKMLQVEELEFYLKRVDLIREQTKLMLDGLKSSSVH</sequence>
<gene>
    <name evidence="5" type="ORF">F0562_008843</name>
</gene>
<proteinExistence type="inferred from homology"/>
<dbReference type="Pfam" id="PF22757">
    <property type="entry name" value="GeBP-like_C"/>
    <property type="match status" value="1"/>
</dbReference>
<dbReference type="GO" id="GO:0005634">
    <property type="term" value="C:nucleus"/>
    <property type="evidence" value="ECO:0007669"/>
    <property type="project" value="TreeGrafter"/>
</dbReference>
<dbReference type="InterPro" id="IPR007592">
    <property type="entry name" value="GEBP"/>
</dbReference>
<feature type="domain" description="Glabrous enhancer-binding protein-like C-terminal" evidence="4">
    <location>
        <begin position="308"/>
        <end position="356"/>
    </location>
</feature>
<evidence type="ECO:0000256" key="2">
    <source>
        <dbReference type="SAM" id="MobiDB-lite"/>
    </source>
</evidence>
<feature type="compositionally biased region" description="Low complexity" evidence="2">
    <location>
        <begin position="73"/>
        <end position="82"/>
    </location>
</feature>
<dbReference type="InterPro" id="IPR053932">
    <property type="entry name" value="GeBP-like_DBD"/>
</dbReference>
<dbReference type="Pfam" id="PF04504">
    <property type="entry name" value="GeBP-like_DBD"/>
    <property type="match status" value="1"/>
</dbReference>
<evidence type="ECO:0000313" key="6">
    <source>
        <dbReference type="Proteomes" id="UP000325577"/>
    </source>
</evidence>
<keyword evidence="6" id="KW-1185">Reference proteome</keyword>
<dbReference type="AlphaFoldDB" id="A0A5J5AA71"/>
<reference evidence="5 6" key="1">
    <citation type="submission" date="2019-09" db="EMBL/GenBank/DDBJ databases">
        <title>A chromosome-level genome assembly of the Chinese tupelo Nyssa sinensis.</title>
        <authorList>
            <person name="Yang X."/>
            <person name="Kang M."/>
            <person name="Yang Y."/>
            <person name="Xiong H."/>
            <person name="Wang M."/>
            <person name="Zhang Z."/>
            <person name="Wang Z."/>
            <person name="Wu H."/>
            <person name="Ma T."/>
            <person name="Liu J."/>
            <person name="Xi Z."/>
        </authorList>
    </citation>
    <scope>NUCLEOTIDE SEQUENCE [LARGE SCALE GENOMIC DNA]</scope>
    <source>
        <strain evidence="5">J267</strain>
        <tissue evidence="5">Leaf</tissue>
    </source>
</reference>
<feature type="compositionally biased region" description="Basic and acidic residues" evidence="2">
    <location>
        <begin position="130"/>
        <end position="157"/>
    </location>
</feature>
<feature type="region of interest" description="Disordered" evidence="2">
    <location>
        <begin position="72"/>
        <end position="92"/>
    </location>
</feature>
<name>A0A5J5AA71_9ASTE</name>
<evidence type="ECO:0000259" key="4">
    <source>
        <dbReference type="Pfam" id="PF22757"/>
    </source>
</evidence>
<dbReference type="PANTHER" id="PTHR31662">
    <property type="entry name" value="BNAANNG10740D PROTEIN-RELATED"/>
    <property type="match status" value="1"/>
</dbReference>
<dbReference type="GO" id="GO:0006355">
    <property type="term" value="P:regulation of DNA-templated transcription"/>
    <property type="evidence" value="ECO:0007669"/>
    <property type="project" value="InterPro"/>
</dbReference>
<dbReference type="EMBL" id="CM018046">
    <property type="protein sequence ID" value="KAA8526928.1"/>
    <property type="molecule type" value="Genomic_DNA"/>
</dbReference>
<comment type="similarity">
    <text evidence="1">Belongs to the GeBP family.</text>
</comment>
<evidence type="ECO:0000259" key="3">
    <source>
        <dbReference type="Pfam" id="PF04504"/>
    </source>
</evidence>
<dbReference type="PANTHER" id="PTHR31662:SF33">
    <property type="entry name" value="DNA-BINDING STOREKEEPER PROTEIN TRANSCRIPTIONAL REGULATOR-LIKE PROTEIN"/>
    <property type="match status" value="1"/>
</dbReference>
<dbReference type="InterPro" id="IPR053933">
    <property type="entry name" value="GeBP-like_C"/>
</dbReference>
<evidence type="ECO:0000313" key="5">
    <source>
        <dbReference type="EMBL" id="KAA8526928.1"/>
    </source>
</evidence>
<feature type="domain" description="Glabrous enhancer-binding protein-like DBD" evidence="3">
    <location>
        <begin position="174"/>
        <end position="259"/>
    </location>
</feature>
<accession>A0A5J5AA71</accession>
<protein>
    <submittedName>
        <fullName evidence="5">Uncharacterized protein</fullName>
    </submittedName>
</protein>
<dbReference type="OrthoDB" id="661680at2759"/>
<feature type="region of interest" description="Disordered" evidence="2">
    <location>
        <begin position="108"/>
        <end position="166"/>
    </location>
</feature>
<evidence type="ECO:0000256" key="1">
    <source>
        <dbReference type="ARBA" id="ARBA00010820"/>
    </source>
</evidence>
<organism evidence="5 6">
    <name type="scientific">Nyssa sinensis</name>
    <dbReference type="NCBI Taxonomy" id="561372"/>
    <lineage>
        <taxon>Eukaryota</taxon>
        <taxon>Viridiplantae</taxon>
        <taxon>Streptophyta</taxon>
        <taxon>Embryophyta</taxon>
        <taxon>Tracheophyta</taxon>
        <taxon>Spermatophyta</taxon>
        <taxon>Magnoliopsida</taxon>
        <taxon>eudicotyledons</taxon>
        <taxon>Gunneridae</taxon>
        <taxon>Pentapetalae</taxon>
        <taxon>asterids</taxon>
        <taxon>Cornales</taxon>
        <taxon>Nyssaceae</taxon>
        <taxon>Nyssa</taxon>
    </lineage>
</organism>